<evidence type="ECO:0000313" key="2">
    <source>
        <dbReference type="Proteomes" id="UP000029733"/>
    </source>
</evidence>
<organism evidence="1 2">
    <name type="scientific">Helicobacter jaachi</name>
    <dbReference type="NCBI Taxonomy" id="1677920"/>
    <lineage>
        <taxon>Bacteria</taxon>
        <taxon>Pseudomonadati</taxon>
        <taxon>Campylobacterota</taxon>
        <taxon>Epsilonproteobacteria</taxon>
        <taxon>Campylobacterales</taxon>
        <taxon>Helicobacteraceae</taxon>
        <taxon>Helicobacter</taxon>
    </lineage>
</organism>
<keyword evidence="2" id="KW-1185">Reference proteome</keyword>
<sequence>MKIAMKKCTPTPKDVALSIGNVHLQARLFRVDSQMLRLDGNISGELELTCDVSGEDYTQRLDYPLVLYIADGLWSMQSQSKKLDSFEVIEFFDGFVDLHYILESEIESIKSDYHTKD</sequence>
<dbReference type="STRING" id="1677920.LS71_05255"/>
<proteinExistence type="predicted"/>
<protein>
    <recommendedName>
        <fullName evidence="3">DUF177 domain-containing protein</fullName>
    </recommendedName>
</protein>
<dbReference type="EMBL" id="JRPR02000001">
    <property type="protein sequence ID" value="TLD97332.1"/>
    <property type="molecule type" value="Genomic_DNA"/>
</dbReference>
<evidence type="ECO:0000313" key="1">
    <source>
        <dbReference type="EMBL" id="TLD97332.1"/>
    </source>
</evidence>
<name>A0A4V6I2T3_9HELI</name>
<accession>A0A4V6I2T3</accession>
<dbReference type="OrthoDB" id="5361472at2"/>
<comment type="caution">
    <text evidence="1">The sequence shown here is derived from an EMBL/GenBank/DDBJ whole genome shotgun (WGS) entry which is preliminary data.</text>
</comment>
<dbReference type="RefSeq" id="WP_034354652.1">
    <property type="nucleotide sequence ID" value="NZ_JRPR02000001.1"/>
</dbReference>
<dbReference type="AlphaFoldDB" id="A0A4V6I2T3"/>
<dbReference type="Proteomes" id="UP000029733">
    <property type="component" value="Unassembled WGS sequence"/>
</dbReference>
<evidence type="ECO:0008006" key="3">
    <source>
        <dbReference type="Google" id="ProtNLM"/>
    </source>
</evidence>
<gene>
    <name evidence="1" type="ORF">LS71_000825</name>
</gene>
<reference evidence="1 2" key="1">
    <citation type="journal article" date="2014" name="Genome Announc.">
        <title>Draft genome sequences of eight enterohepatic helicobacter species isolated from both laboratory and wild rodents.</title>
        <authorList>
            <person name="Sheh A."/>
            <person name="Shen Z."/>
            <person name="Fox J.G."/>
        </authorList>
    </citation>
    <scope>NUCLEOTIDE SEQUENCE [LARGE SCALE GENOMIC DNA]</scope>
    <source>
        <strain evidence="1 2">MIT 09-6949</strain>
    </source>
</reference>